<dbReference type="RefSeq" id="WP_206869979.1">
    <property type="nucleotide sequence ID" value="NZ_BMBA01000002.1"/>
</dbReference>
<dbReference type="Proteomes" id="UP000663802">
    <property type="component" value="Unassembled WGS sequence"/>
</dbReference>
<evidence type="ECO:0000256" key="1">
    <source>
        <dbReference type="SAM" id="MobiDB-lite"/>
    </source>
</evidence>
<protein>
    <submittedName>
        <fullName evidence="2">Uncharacterized protein</fullName>
    </submittedName>
</protein>
<sequence>MSNDNFNFDQNDLDDKKIPEEGVTIKHDKDGISIYINIYNVNNLANQGGNAGVKQAAETGGQISGKSGQNANQGGQIAEECGQNANQDGEVESEGCGCKASEDSTSEE</sequence>
<reference evidence="2 3" key="1">
    <citation type="journal article" date="2021" name="Int. J. Syst. Evol. Microbiol.">
        <title>Clostridium zeae sp. nov., isolated from corn silage.</title>
        <authorList>
            <person name="Kobayashi H."/>
            <person name="Tanizawa Y."/>
            <person name="Yagura M."/>
            <person name="Sakamoto M."/>
            <person name="Ohkuma M."/>
            <person name="Tohno M."/>
        </authorList>
    </citation>
    <scope>NUCLEOTIDE SEQUENCE [LARGE SCALE GENOMIC DNA]</scope>
    <source>
        <strain evidence="2 3">CSC2</strain>
    </source>
</reference>
<keyword evidence="3" id="KW-1185">Reference proteome</keyword>
<evidence type="ECO:0000313" key="2">
    <source>
        <dbReference type="EMBL" id="GFZ31678.1"/>
    </source>
</evidence>
<name>A0ABQ1EAB2_9CLOT</name>
<proteinExistence type="predicted"/>
<feature type="compositionally biased region" description="Polar residues" evidence="1">
    <location>
        <begin position="64"/>
        <end position="75"/>
    </location>
</feature>
<organism evidence="2 3">
    <name type="scientific">Clostridium zeae</name>
    <dbReference type="NCBI Taxonomy" id="2759022"/>
    <lineage>
        <taxon>Bacteria</taxon>
        <taxon>Bacillati</taxon>
        <taxon>Bacillota</taxon>
        <taxon>Clostridia</taxon>
        <taxon>Eubacteriales</taxon>
        <taxon>Clostridiaceae</taxon>
        <taxon>Clostridium</taxon>
    </lineage>
</organism>
<comment type="caution">
    <text evidence="2">The sequence shown here is derived from an EMBL/GenBank/DDBJ whole genome shotgun (WGS) entry which is preliminary data.</text>
</comment>
<evidence type="ECO:0000313" key="3">
    <source>
        <dbReference type="Proteomes" id="UP000663802"/>
    </source>
</evidence>
<accession>A0ABQ1EAB2</accession>
<dbReference type="EMBL" id="BMBA01000002">
    <property type="protein sequence ID" value="GFZ31678.1"/>
    <property type="molecule type" value="Genomic_DNA"/>
</dbReference>
<gene>
    <name evidence="2" type="ORF">CSC2_22040</name>
</gene>
<feature type="region of interest" description="Disordered" evidence="1">
    <location>
        <begin position="51"/>
        <end position="108"/>
    </location>
</feature>